<protein>
    <submittedName>
        <fullName evidence="1">Uncharacterized protein</fullName>
    </submittedName>
</protein>
<organism evidence="1 2">
    <name type="scientific">Baudoinia panamericana (strain UAMH 10762)</name>
    <name type="common">Angels' share fungus</name>
    <name type="synonym">Baudoinia compniacensis (strain UAMH 10762)</name>
    <dbReference type="NCBI Taxonomy" id="717646"/>
    <lineage>
        <taxon>Eukaryota</taxon>
        <taxon>Fungi</taxon>
        <taxon>Dikarya</taxon>
        <taxon>Ascomycota</taxon>
        <taxon>Pezizomycotina</taxon>
        <taxon>Dothideomycetes</taxon>
        <taxon>Dothideomycetidae</taxon>
        <taxon>Mycosphaerellales</taxon>
        <taxon>Teratosphaeriaceae</taxon>
        <taxon>Baudoinia</taxon>
    </lineage>
</organism>
<keyword evidence="2" id="KW-1185">Reference proteome</keyword>
<evidence type="ECO:0000313" key="1">
    <source>
        <dbReference type="EMBL" id="EMC90960.1"/>
    </source>
</evidence>
<evidence type="ECO:0000313" key="2">
    <source>
        <dbReference type="Proteomes" id="UP000011761"/>
    </source>
</evidence>
<dbReference type="HOGENOM" id="CLU_2468693_0_0_1"/>
<dbReference type="EMBL" id="KB445565">
    <property type="protein sequence ID" value="EMC90960.1"/>
    <property type="molecule type" value="Genomic_DNA"/>
</dbReference>
<dbReference type="AlphaFoldDB" id="M2MXI0"/>
<proteinExistence type="predicted"/>
<dbReference type="Proteomes" id="UP000011761">
    <property type="component" value="Unassembled WGS sequence"/>
</dbReference>
<accession>M2MXI0</accession>
<reference evidence="1 2" key="1">
    <citation type="journal article" date="2012" name="PLoS Pathog.">
        <title>Diverse lifestyles and strategies of plant pathogenesis encoded in the genomes of eighteen Dothideomycetes fungi.</title>
        <authorList>
            <person name="Ohm R.A."/>
            <person name="Feau N."/>
            <person name="Henrissat B."/>
            <person name="Schoch C.L."/>
            <person name="Horwitz B.A."/>
            <person name="Barry K.W."/>
            <person name="Condon B.J."/>
            <person name="Copeland A.C."/>
            <person name="Dhillon B."/>
            <person name="Glaser F."/>
            <person name="Hesse C.N."/>
            <person name="Kosti I."/>
            <person name="LaButti K."/>
            <person name="Lindquist E.A."/>
            <person name="Lucas S."/>
            <person name="Salamov A.A."/>
            <person name="Bradshaw R.E."/>
            <person name="Ciuffetti L."/>
            <person name="Hamelin R.C."/>
            <person name="Kema G.H.J."/>
            <person name="Lawrence C."/>
            <person name="Scott J.A."/>
            <person name="Spatafora J.W."/>
            <person name="Turgeon B.G."/>
            <person name="de Wit P.J.G.M."/>
            <person name="Zhong S."/>
            <person name="Goodwin S.B."/>
            <person name="Grigoriev I.V."/>
        </authorList>
    </citation>
    <scope>NUCLEOTIDE SEQUENCE [LARGE SCALE GENOMIC DNA]</scope>
    <source>
        <strain evidence="1 2">UAMH 10762</strain>
    </source>
</reference>
<name>M2MXI0_BAUPA</name>
<dbReference type="GeneID" id="19112033"/>
<sequence length="88" mass="9625">MALFGSTNRLSEVALTRFPAFARAIDYRSVYGSSRSAGLARQLSSLYRNPLAIRSRDACCSLAVHLCAFVLLLSRSSWGAAVKHYAVQ</sequence>
<gene>
    <name evidence="1" type="ORF">BAUCODRAFT_332503</name>
</gene>
<dbReference type="RefSeq" id="XP_007681887.1">
    <property type="nucleotide sequence ID" value="XM_007683697.1"/>
</dbReference>
<dbReference type="KEGG" id="bcom:BAUCODRAFT_332503"/>